<comment type="similarity">
    <text evidence="11">Belongs to the SEDS family. FtsW subfamily.</text>
</comment>
<evidence type="ECO:0000256" key="7">
    <source>
        <dbReference type="ARBA" id="ARBA00022989"/>
    </source>
</evidence>
<dbReference type="GO" id="GO:0008955">
    <property type="term" value="F:peptidoglycan glycosyltransferase activity"/>
    <property type="evidence" value="ECO:0007669"/>
    <property type="project" value="UniProtKB-EC"/>
</dbReference>
<protein>
    <recommendedName>
        <fullName evidence="12">Probable peptidoglycan glycosyltransferase FtsW</fullName>
        <ecNumber evidence="14">2.4.99.28</ecNumber>
    </recommendedName>
    <alternativeName>
        <fullName evidence="13">Cell division protein FtsW</fullName>
    </alternativeName>
    <alternativeName>
        <fullName evidence="10">Cell wall polymerase</fullName>
    </alternativeName>
    <alternativeName>
        <fullName evidence="9">Peptidoglycan polymerase</fullName>
    </alternativeName>
</protein>
<gene>
    <name evidence="19" type="ORF">AVDCRST_MAG78-3340</name>
</gene>
<dbReference type="Pfam" id="PF01098">
    <property type="entry name" value="FTSW_RODA_SPOVE"/>
    <property type="match status" value="1"/>
</dbReference>
<evidence type="ECO:0000256" key="6">
    <source>
        <dbReference type="ARBA" id="ARBA00022984"/>
    </source>
</evidence>
<feature type="transmembrane region" description="Helical" evidence="18">
    <location>
        <begin position="150"/>
        <end position="166"/>
    </location>
</feature>
<reference evidence="19" key="1">
    <citation type="submission" date="2020-02" db="EMBL/GenBank/DDBJ databases">
        <authorList>
            <person name="Meier V. D."/>
        </authorList>
    </citation>
    <scope>NUCLEOTIDE SEQUENCE</scope>
    <source>
        <strain evidence="19">AVDCRST_MAG78</strain>
    </source>
</reference>
<dbReference type="InterPro" id="IPR018365">
    <property type="entry name" value="Cell_cycle_FtsW-rel_CS"/>
</dbReference>
<evidence type="ECO:0000256" key="8">
    <source>
        <dbReference type="ARBA" id="ARBA00023136"/>
    </source>
</evidence>
<evidence type="ECO:0000256" key="17">
    <source>
        <dbReference type="SAM" id="MobiDB-lite"/>
    </source>
</evidence>
<proteinExistence type="inferred from homology"/>
<dbReference type="InterPro" id="IPR001182">
    <property type="entry name" value="FtsW/RodA"/>
</dbReference>
<keyword evidence="3" id="KW-0808">Transferase</keyword>
<evidence type="ECO:0000256" key="14">
    <source>
        <dbReference type="ARBA" id="ARBA00044770"/>
    </source>
</evidence>
<evidence type="ECO:0000256" key="13">
    <source>
        <dbReference type="ARBA" id="ARBA00041418"/>
    </source>
</evidence>
<keyword evidence="8 18" id="KW-0472">Membrane</keyword>
<accession>A0A6J4QYN9</accession>
<keyword evidence="7 18" id="KW-1133">Transmembrane helix</keyword>
<evidence type="ECO:0000256" key="4">
    <source>
        <dbReference type="ARBA" id="ARBA00022692"/>
    </source>
</evidence>
<organism evidence="19">
    <name type="scientific">uncultured Rubrobacteraceae bacterium</name>
    <dbReference type="NCBI Taxonomy" id="349277"/>
    <lineage>
        <taxon>Bacteria</taxon>
        <taxon>Bacillati</taxon>
        <taxon>Actinomycetota</taxon>
        <taxon>Rubrobacteria</taxon>
        <taxon>Rubrobacterales</taxon>
        <taxon>Rubrobacteraceae</taxon>
        <taxon>environmental samples</taxon>
    </lineage>
</organism>
<dbReference type="GO" id="GO:0009252">
    <property type="term" value="P:peptidoglycan biosynthetic process"/>
    <property type="evidence" value="ECO:0007669"/>
    <property type="project" value="UniProtKB-KW"/>
</dbReference>
<dbReference type="PROSITE" id="PS00428">
    <property type="entry name" value="FTSW_RODA_SPOVE"/>
    <property type="match status" value="1"/>
</dbReference>
<keyword evidence="19" id="KW-0131">Cell cycle</keyword>
<dbReference type="GO" id="GO:0015648">
    <property type="term" value="F:lipid-linked peptidoglycan transporter activity"/>
    <property type="evidence" value="ECO:0007669"/>
    <property type="project" value="TreeGrafter"/>
</dbReference>
<feature type="compositionally biased region" description="Basic and acidic residues" evidence="17">
    <location>
        <begin position="349"/>
        <end position="362"/>
    </location>
</feature>
<evidence type="ECO:0000256" key="3">
    <source>
        <dbReference type="ARBA" id="ARBA00022679"/>
    </source>
</evidence>
<feature type="compositionally biased region" description="Basic and acidic residues" evidence="17">
    <location>
        <begin position="379"/>
        <end position="389"/>
    </location>
</feature>
<feature type="region of interest" description="Disordered" evidence="17">
    <location>
        <begin position="349"/>
        <end position="389"/>
    </location>
</feature>
<evidence type="ECO:0000256" key="18">
    <source>
        <dbReference type="SAM" id="Phobius"/>
    </source>
</evidence>
<comment type="catalytic activity">
    <reaction evidence="15">
        <text>[GlcNAc-(1-&gt;4)-Mur2Ac(oyl-L-Ala-gamma-D-Glu-L-Lys-D-Ala-D-Ala)](n)-di-trans,octa-cis-undecaprenyl diphosphate + beta-D-GlcNAc-(1-&gt;4)-Mur2Ac(oyl-L-Ala-gamma-D-Glu-L-Lys-D-Ala-D-Ala)-di-trans,octa-cis-undecaprenyl diphosphate = [GlcNAc-(1-&gt;4)-Mur2Ac(oyl-L-Ala-gamma-D-Glu-L-Lys-D-Ala-D-Ala)](n+1)-di-trans,octa-cis-undecaprenyl diphosphate + di-trans,octa-cis-undecaprenyl diphosphate + H(+)</text>
        <dbReference type="Rhea" id="RHEA:23708"/>
        <dbReference type="Rhea" id="RHEA-COMP:9602"/>
        <dbReference type="Rhea" id="RHEA-COMP:9603"/>
        <dbReference type="ChEBI" id="CHEBI:15378"/>
        <dbReference type="ChEBI" id="CHEBI:58405"/>
        <dbReference type="ChEBI" id="CHEBI:60033"/>
        <dbReference type="ChEBI" id="CHEBI:78435"/>
        <dbReference type="EC" id="2.4.99.28"/>
    </reaction>
</comment>
<dbReference type="GO" id="GO:0051301">
    <property type="term" value="P:cell division"/>
    <property type="evidence" value="ECO:0007669"/>
    <property type="project" value="UniProtKB-KW"/>
</dbReference>
<evidence type="ECO:0000256" key="16">
    <source>
        <dbReference type="ARBA" id="ARBA00049966"/>
    </source>
</evidence>
<sequence length="389" mass="40928">MSLRTNLFVVALALALFGNVMVYSATSIDYGTHYLIVRSAHVALGVVTFLVVKQVRYTSWRKIAPGFYIVVLVSLALVLIPSFGTEVGGARRWFDLGPVSLQPAEFAKLAAILLLSCAVARKRPGSRLPLRPIASVGLLVGLVFLEPDFGTSVVIVAGAAGVLWASELRTGDLLLAGAAVFVALVGMMFLEPYRRDRFLTFLDPWSVSDGSGYQIVQSMVVIKAGSFFGAGTGAGAGGVVVPEVQTDMIFALIGEELGLLGMMAVIGAFGFLAIAGFKIALDAPSVLARCLAAGLATMLAVQTTFNIGAAMGAVPLAGMTLPFVSYGGSSMIVCFVTVGILYRISEDGERAREVESRKKSTSREAGGPASLDRRRRNGGARDPRALRGG</sequence>
<feature type="transmembrane region" description="Helical" evidence="18">
    <location>
        <begin position="257"/>
        <end position="281"/>
    </location>
</feature>
<evidence type="ECO:0000256" key="9">
    <source>
        <dbReference type="ARBA" id="ARBA00032370"/>
    </source>
</evidence>
<evidence type="ECO:0000256" key="5">
    <source>
        <dbReference type="ARBA" id="ARBA00022960"/>
    </source>
</evidence>
<comment type="subcellular location">
    <subcellularLocation>
        <location evidence="1">Membrane</location>
        <topology evidence="1">Multi-pass membrane protein</topology>
    </subcellularLocation>
</comment>
<dbReference type="GO" id="GO:0032153">
    <property type="term" value="C:cell division site"/>
    <property type="evidence" value="ECO:0007669"/>
    <property type="project" value="TreeGrafter"/>
</dbReference>
<dbReference type="EMBL" id="CADCVB010000218">
    <property type="protein sequence ID" value="CAA9450359.1"/>
    <property type="molecule type" value="Genomic_DNA"/>
</dbReference>
<feature type="transmembrane region" description="Helical" evidence="18">
    <location>
        <begin position="64"/>
        <end position="84"/>
    </location>
</feature>
<feature type="transmembrane region" description="Helical" evidence="18">
    <location>
        <begin position="293"/>
        <end position="317"/>
    </location>
</feature>
<feature type="transmembrane region" description="Helical" evidence="18">
    <location>
        <begin position="323"/>
        <end position="342"/>
    </location>
</feature>
<comment type="function">
    <text evidence="16">Peptidoglycan polymerase that is essential for cell division.</text>
</comment>
<feature type="transmembrane region" description="Helical" evidence="18">
    <location>
        <begin position="104"/>
        <end position="121"/>
    </location>
</feature>
<name>A0A6J4QYN9_9ACTN</name>
<dbReference type="PANTHER" id="PTHR30474:SF2">
    <property type="entry name" value="PEPTIDOGLYCAN GLYCOSYLTRANSFERASE FTSW-RELATED"/>
    <property type="match status" value="1"/>
</dbReference>
<keyword evidence="4 18" id="KW-0812">Transmembrane</keyword>
<dbReference type="EC" id="2.4.99.28" evidence="14"/>
<dbReference type="GO" id="GO:0005886">
    <property type="term" value="C:plasma membrane"/>
    <property type="evidence" value="ECO:0007669"/>
    <property type="project" value="TreeGrafter"/>
</dbReference>
<evidence type="ECO:0000256" key="10">
    <source>
        <dbReference type="ARBA" id="ARBA00033270"/>
    </source>
</evidence>
<keyword evidence="6" id="KW-0573">Peptidoglycan synthesis</keyword>
<dbReference type="PANTHER" id="PTHR30474">
    <property type="entry name" value="CELL CYCLE PROTEIN"/>
    <property type="match status" value="1"/>
</dbReference>
<feature type="transmembrane region" description="Helical" evidence="18">
    <location>
        <begin position="34"/>
        <end position="52"/>
    </location>
</feature>
<evidence type="ECO:0000256" key="1">
    <source>
        <dbReference type="ARBA" id="ARBA00004141"/>
    </source>
</evidence>
<evidence type="ECO:0000256" key="11">
    <source>
        <dbReference type="ARBA" id="ARBA00038053"/>
    </source>
</evidence>
<evidence type="ECO:0000256" key="12">
    <source>
        <dbReference type="ARBA" id="ARBA00041185"/>
    </source>
</evidence>
<keyword evidence="19" id="KW-0132">Cell division</keyword>
<evidence type="ECO:0000313" key="19">
    <source>
        <dbReference type="EMBL" id="CAA9450359.1"/>
    </source>
</evidence>
<keyword evidence="5" id="KW-0133">Cell shape</keyword>
<evidence type="ECO:0000256" key="15">
    <source>
        <dbReference type="ARBA" id="ARBA00049902"/>
    </source>
</evidence>
<feature type="transmembrane region" description="Helical" evidence="18">
    <location>
        <begin position="173"/>
        <end position="190"/>
    </location>
</feature>
<keyword evidence="2" id="KW-0328">Glycosyltransferase</keyword>
<evidence type="ECO:0000256" key="2">
    <source>
        <dbReference type="ARBA" id="ARBA00022676"/>
    </source>
</evidence>
<dbReference type="GO" id="GO:0008360">
    <property type="term" value="P:regulation of cell shape"/>
    <property type="evidence" value="ECO:0007669"/>
    <property type="project" value="UniProtKB-KW"/>
</dbReference>
<dbReference type="AlphaFoldDB" id="A0A6J4QYN9"/>